<dbReference type="Pfam" id="PF01668">
    <property type="entry name" value="SmpB"/>
    <property type="match status" value="1"/>
</dbReference>
<proteinExistence type="inferred from homology"/>
<dbReference type="SUPFAM" id="SSF74982">
    <property type="entry name" value="Small protein B (SmpB)"/>
    <property type="match status" value="1"/>
</dbReference>
<evidence type="ECO:0000313" key="4">
    <source>
        <dbReference type="EMBL" id="HJB97393.1"/>
    </source>
</evidence>
<dbReference type="InterPro" id="IPR023620">
    <property type="entry name" value="SmpB"/>
</dbReference>
<organism evidence="4 5">
    <name type="scientific">Candidatus Acutalibacter pullicola</name>
    <dbReference type="NCBI Taxonomy" id="2838417"/>
    <lineage>
        <taxon>Bacteria</taxon>
        <taxon>Bacillati</taxon>
        <taxon>Bacillota</taxon>
        <taxon>Clostridia</taxon>
        <taxon>Eubacteriales</taxon>
        <taxon>Acutalibacteraceae</taxon>
        <taxon>Acutalibacter</taxon>
    </lineage>
</organism>
<dbReference type="GO" id="GO:0070929">
    <property type="term" value="P:trans-translation"/>
    <property type="evidence" value="ECO:0007669"/>
    <property type="project" value="UniProtKB-UniRule"/>
</dbReference>
<comment type="function">
    <text evidence="3">Required for rescue of stalled ribosomes mediated by trans-translation. Binds to transfer-messenger RNA (tmRNA), required for stable association of tmRNA with ribosomes. tmRNA and SmpB together mimic tRNA shape, replacing the anticodon stem-loop with SmpB. tmRNA is encoded by the ssrA gene; the 2 termini fold to resemble tRNA(Ala) and it encodes a 'tag peptide', a short internal open reading frame. During trans-translation Ala-aminoacylated tmRNA acts like a tRNA, entering the A-site of stalled ribosomes, displacing the stalled mRNA. The ribosome then switches to translate the ORF on the tmRNA; the nascent peptide is terminated with the 'tag peptide' encoded by the tmRNA and targeted for degradation. The ribosome is freed to recommence translation, which seems to be the essential function of trans-translation.</text>
</comment>
<evidence type="ECO:0000256" key="1">
    <source>
        <dbReference type="ARBA" id="ARBA00022490"/>
    </source>
</evidence>
<dbReference type="InterPro" id="IPR000037">
    <property type="entry name" value="SsrA-bd_prot"/>
</dbReference>
<accession>A0A9D2MV64</accession>
<protein>
    <recommendedName>
        <fullName evidence="3">SsrA-binding protein</fullName>
    </recommendedName>
    <alternativeName>
        <fullName evidence="3">Small protein B</fullName>
    </alternativeName>
</protein>
<dbReference type="GO" id="GO:0003723">
    <property type="term" value="F:RNA binding"/>
    <property type="evidence" value="ECO:0007669"/>
    <property type="project" value="UniProtKB-UniRule"/>
</dbReference>
<dbReference type="Gene3D" id="2.40.280.10">
    <property type="match status" value="1"/>
</dbReference>
<gene>
    <name evidence="3 4" type="primary">smpB</name>
    <name evidence="4" type="ORF">H9710_02305</name>
</gene>
<keyword evidence="1 3" id="KW-0963">Cytoplasm</keyword>
<comment type="subcellular location">
    <subcellularLocation>
        <location evidence="3">Cytoplasm</location>
    </subcellularLocation>
    <text evidence="3">The tmRNA-SmpB complex associates with stalled 70S ribosomes.</text>
</comment>
<dbReference type="EMBL" id="DWXG01000017">
    <property type="protein sequence ID" value="HJB97393.1"/>
    <property type="molecule type" value="Genomic_DNA"/>
</dbReference>
<dbReference type="PROSITE" id="PS01317">
    <property type="entry name" value="SSRP"/>
    <property type="match status" value="1"/>
</dbReference>
<name>A0A9D2MV64_9FIRM</name>
<dbReference type="CDD" id="cd09294">
    <property type="entry name" value="SmpB"/>
    <property type="match status" value="1"/>
</dbReference>
<evidence type="ECO:0000256" key="3">
    <source>
        <dbReference type="HAMAP-Rule" id="MF_00023"/>
    </source>
</evidence>
<dbReference type="PANTHER" id="PTHR30308">
    <property type="entry name" value="TMRNA-BINDING COMPONENT OF TRANS-TRANSLATION TAGGING COMPLEX"/>
    <property type="match status" value="1"/>
</dbReference>
<dbReference type="NCBIfam" id="NF003843">
    <property type="entry name" value="PRK05422.1"/>
    <property type="match status" value="1"/>
</dbReference>
<dbReference type="Proteomes" id="UP000826793">
    <property type="component" value="Unassembled WGS sequence"/>
</dbReference>
<evidence type="ECO:0000313" key="5">
    <source>
        <dbReference type="Proteomes" id="UP000826793"/>
    </source>
</evidence>
<sequence length="178" mass="19953">MGRSKSSAAAAFLSGGIRQGGVTVAGKANTKTIAQNKKAFHDYFVEESFEAGIELKGTEVKSLRAGRANLKDAWCSVVNGEMLLNGCHISPYDFGNIFNPDPMRVRRLLMHKKEILRLYGIVKQQGYSLIPLSLYFKDSRVKVQVGLCRGKKLYDKRADMAERAAKRDIERAIKERNR</sequence>
<keyword evidence="2 3" id="KW-0694">RNA-binding</keyword>
<dbReference type="GO" id="GO:0070930">
    <property type="term" value="P:trans-translation-dependent protein tagging"/>
    <property type="evidence" value="ECO:0007669"/>
    <property type="project" value="TreeGrafter"/>
</dbReference>
<comment type="similarity">
    <text evidence="3">Belongs to the SmpB family.</text>
</comment>
<dbReference type="InterPro" id="IPR020081">
    <property type="entry name" value="SsrA-bd_prot_CS"/>
</dbReference>
<reference evidence="4" key="1">
    <citation type="journal article" date="2021" name="PeerJ">
        <title>Extensive microbial diversity within the chicken gut microbiome revealed by metagenomics and culture.</title>
        <authorList>
            <person name="Gilroy R."/>
            <person name="Ravi A."/>
            <person name="Getino M."/>
            <person name="Pursley I."/>
            <person name="Horton D.L."/>
            <person name="Alikhan N.F."/>
            <person name="Baker D."/>
            <person name="Gharbi K."/>
            <person name="Hall N."/>
            <person name="Watson M."/>
            <person name="Adriaenssens E.M."/>
            <person name="Foster-Nyarko E."/>
            <person name="Jarju S."/>
            <person name="Secka A."/>
            <person name="Antonio M."/>
            <person name="Oren A."/>
            <person name="Chaudhuri R.R."/>
            <person name="La Ragione R."/>
            <person name="Hildebrand F."/>
            <person name="Pallen M.J."/>
        </authorList>
    </citation>
    <scope>NUCLEOTIDE SEQUENCE</scope>
    <source>
        <strain evidence="4">CHK185-1770</strain>
    </source>
</reference>
<reference evidence="4" key="2">
    <citation type="submission" date="2021-04" db="EMBL/GenBank/DDBJ databases">
        <authorList>
            <person name="Gilroy R."/>
        </authorList>
    </citation>
    <scope>NUCLEOTIDE SEQUENCE</scope>
    <source>
        <strain evidence="4">CHK185-1770</strain>
    </source>
</reference>
<comment type="caution">
    <text evidence="4">The sequence shown here is derived from an EMBL/GenBank/DDBJ whole genome shotgun (WGS) entry which is preliminary data.</text>
</comment>
<dbReference type="HAMAP" id="MF_00023">
    <property type="entry name" value="SmpB"/>
    <property type="match status" value="1"/>
</dbReference>
<dbReference type="PANTHER" id="PTHR30308:SF2">
    <property type="entry name" value="SSRA-BINDING PROTEIN"/>
    <property type="match status" value="1"/>
</dbReference>
<dbReference type="GO" id="GO:0005829">
    <property type="term" value="C:cytosol"/>
    <property type="evidence" value="ECO:0007669"/>
    <property type="project" value="TreeGrafter"/>
</dbReference>
<dbReference type="NCBIfam" id="TIGR00086">
    <property type="entry name" value="smpB"/>
    <property type="match status" value="1"/>
</dbReference>
<evidence type="ECO:0000256" key="2">
    <source>
        <dbReference type="ARBA" id="ARBA00022884"/>
    </source>
</evidence>
<dbReference type="AlphaFoldDB" id="A0A9D2MV64"/>